<evidence type="ECO:0000313" key="1">
    <source>
        <dbReference type="EMBL" id="ATW24282.1"/>
    </source>
</evidence>
<accession>A0A3G1KP92</accession>
<organism evidence="1 2">
    <name type="scientific">Formimonas warabiya</name>
    <dbReference type="NCBI Taxonomy" id="1761012"/>
    <lineage>
        <taxon>Bacteria</taxon>
        <taxon>Bacillati</taxon>
        <taxon>Bacillota</taxon>
        <taxon>Clostridia</taxon>
        <taxon>Eubacteriales</taxon>
        <taxon>Peptococcaceae</taxon>
        <taxon>Candidatus Formimonas</taxon>
    </lineage>
</organism>
<dbReference type="AlphaFoldDB" id="A0A3G1KP92"/>
<name>A0A3G1KP92_FORW1</name>
<protein>
    <recommendedName>
        <fullName evidence="3">Zinc ribbon domain-containing protein</fullName>
    </recommendedName>
</protein>
<dbReference type="OrthoDB" id="9788304at2"/>
<evidence type="ECO:0000313" key="2">
    <source>
        <dbReference type="Proteomes" id="UP000323521"/>
    </source>
</evidence>
<dbReference type="EMBL" id="CP017634">
    <property type="protein sequence ID" value="ATW24282.1"/>
    <property type="molecule type" value="Genomic_DNA"/>
</dbReference>
<gene>
    <name evidence="1" type="ORF">DCMF_05295</name>
</gene>
<dbReference type="Proteomes" id="UP000323521">
    <property type="component" value="Chromosome"/>
</dbReference>
<dbReference type="KEGG" id="fwa:DCMF_05295"/>
<reference evidence="1 2" key="1">
    <citation type="submission" date="2016-10" db="EMBL/GenBank/DDBJ databases">
        <title>Complete Genome Sequence of Peptococcaceae strain DCMF.</title>
        <authorList>
            <person name="Edwards R.J."/>
            <person name="Holland S.I."/>
            <person name="Deshpande N.P."/>
            <person name="Wong Y.K."/>
            <person name="Ertan H."/>
            <person name="Manefield M."/>
            <person name="Russell T.L."/>
            <person name="Lee M.J."/>
        </authorList>
    </citation>
    <scope>NUCLEOTIDE SEQUENCE [LARGE SCALE GENOMIC DNA]</scope>
    <source>
        <strain evidence="1 2">DCMF</strain>
    </source>
</reference>
<keyword evidence="2" id="KW-1185">Reference proteome</keyword>
<proteinExistence type="predicted"/>
<evidence type="ECO:0008006" key="3">
    <source>
        <dbReference type="Google" id="ProtNLM"/>
    </source>
</evidence>
<sequence length="72" mass="7800">MKEFGRQPADTETGPAVFIVCPGCQAKAPAGQKFCGSCGQSIEPERVKCVKSNFNDNYWMGLVLAFLTLGKK</sequence>